<dbReference type="RefSeq" id="WP_201365774.1">
    <property type="nucleotide sequence ID" value="NZ_BNJJ01000022.1"/>
</dbReference>
<keyword evidence="3" id="KW-1185">Reference proteome</keyword>
<evidence type="ECO:0000313" key="2">
    <source>
        <dbReference type="EMBL" id="GHO88157.1"/>
    </source>
</evidence>
<reference evidence="2 3" key="1">
    <citation type="journal article" date="2021" name="Int. J. Syst. Evol. Microbiol.">
        <title>Reticulibacter mediterranei gen. nov., sp. nov., within the new family Reticulibacteraceae fam. nov., and Ktedonospora formicarum gen. nov., sp. nov., Ktedonobacter robiniae sp. nov., Dictyobacter formicarum sp. nov. and Dictyobacter arantiisoli sp. nov., belonging to the class Ktedonobacteria.</title>
        <authorList>
            <person name="Yabe S."/>
            <person name="Zheng Y."/>
            <person name="Wang C.M."/>
            <person name="Sakai Y."/>
            <person name="Abe K."/>
            <person name="Yokota A."/>
            <person name="Donadio S."/>
            <person name="Cavaletti L."/>
            <person name="Monciardini P."/>
        </authorList>
    </citation>
    <scope>NUCLEOTIDE SEQUENCE [LARGE SCALE GENOMIC DNA]</scope>
    <source>
        <strain evidence="2 3">SOSP1-9</strain>
    </source>
</reference>
<accession>A0ABQ3VPH9</accession>
<feature type="transmembrane region" description="Helical" evidence="1">
    <location>
        <begin position="70"/>
        <end position="89"/>
    </location>
</feature>
<keyword evidence="1" id="KW-0812">Transmembrane</keyword>
<feature type="transmembrane region" description="Helical" evidence="1">
    <location>
        <begin position="42"/>
        <end position="64"/>
    </location>
</feature>
<comment type="caution">
    <text evidence="2">The sequence shown here is derived from an EMBL/GenBank/DDBJ whole genome shotgun (WGS) entry which is preliminary data.</text>
</comment>
<sequence length="148" mass="16621">MTTPSSTTPIPRYQIPTHLNVPDKIEIPLFGITISLTMRQGIYFLFGWGAAFSLWKHTLVWVSLGAVGATMHWGVSLVLALVTVVVAMLQVRGRHLEQWGGIMLVYYLGTKVFLWQSVAREQVRFADQEALAQAHDASDDDDEEELHL</sequence>
<dbReference type="EMBL" id="BNJJ01000022">
    <property type="protein sequence ID" value="GHO88157.1"/>
    <property type="molecule type" value="Genomic_DNA"/>
</dbReference>
<protein>
    <submittedName>
        <fullName evidence="2">Uncharacterized protein</fullName>
    </submittedName>
</protein>
<organism evidence="2 3">
    <name type="scientific">Dictyobacter formicarum</name>
    <dbReference type="NCBI Taxonomy" id="2778368"/>
    <lineage>
        <taxon>Bacteria</taxon>
        <taxon>Bacillati</taxon>
        <taxon>Chloroflexota</taxon>
        <taxon>Ktedonobacteria</taxon>
        <taxon>Ktedonobacterales</taxon>
        <taxon>Dictyobacteraceae</taxon>
        <taxon>Dictyobacter</taxon>
    </lineage>
</organism>
<name>A0ABQ3VPH9_9CHLR</name>
<gene>
    <name evidence="2" type="ORF">KSZ_61630</name>
</gene>
<evidence type="ECO:0000256" key="1">
    <source>
        <dbReference type="SAM" id="Phobius"/>
    </source>
</evidence>
<evidence type="ECO:0000313" key="3">
    <source>
        <dbReference type="Proteomes" id="UP000635565"/>
    </source>
</evidence>
<keyword evidence="1" id="KW-0472">Membrane</keyword>
<dbReference type="Proteomes" id="UP000635565">
    <property type="component" value="Unassembled WGS sequence"/>
</dbReference>
<keyword evidence="1" id="KW-1133">Transmembrane helix</keyword>
<proteinExistence type="predicted"/>